<organism evidence="10 11">
    <name type="scientific">Isoptericola peretonis</name>
    <dbReference type="NCBI Taxonomy" id="2918523"/>
    <lineage>
        <taxon>Bacteria</taxon>
        <taxon>Bacillati</taxon>
        <taxon>Actinomycetota</taxon>
        <taxon>Actinomycetes</taxon>
        <taxon>Micrococcales</taxon>
        <taxon>Promicromonosporaceae</taxon>
        <taxon>Isoptericola</taxon>
    </lineage>
</organism>
<dbReference type="RefSeq" id="WP_416343924.1">
    <property type="nucleotide sequence ID" value="NZ_JALQCY010000003.1"/>
</dbReference>
<feature type="transmembrane region" description="Helical" evidence="8">
    <location>
        <begin position="279"/>
        <end position="298"/>
    </location>
</feature>
<feature type="domain" description="NADH:quinone oxidoreductase/Mrp antiporter transmembrane" evidence="9">
    <location>
        <begin position="130"/>
        <end position="330"/>
    </location>
</feature>
<evidence type="ECO:0000256" key="3">
    <source>
        <dbReference type="ARBA" id="ARBA00022475"/>
    </source>
</evidence>
<evidence type="ECO:0000313" key="11">
    <source>
        <dbReference type="Proteomes" id="UP001651050"/>
    </source>
</evidence>
<protein>
    <submittedName>
        <fullName evidence="10">Formate hydrogenlyase</fullName>
    </submittedName>
</protein>
<evidence type="ECO:0000256" key="1">
    <source>
        <dbReference type="ARBA" id="ARBA00004651"/>
    </source>
</evidence>
<keyword evidence="6 8" id="KW-0472">Membrane</keyword>
<evidence type="ECO:0000259" key="9">
    <source>
        <dbReference type="Pfam" id="PF00361"/>
    </source>
</evidence>
<feature type="transmembrane region" description="Helical" evidence="8">
    <location>
        <begin position="215"/>
        <end position="238"/>
    </location>
</feature>
<feature type="transmembrane region" description="Helical" evidence="8">
    <location>
        <begin position="68"/>
        <end position="87"/>
    </location>
</feature>
<feature type="transmembrane region" description="Helical" evidence="8">
    <location>
        <begin position="146"/>
        <end position="171"/>
    </location>
</feature>
<gene>
    <name evidence="10" type="ORF">M1843_09955</name>
</gene>
<dbReference type="Pfam" id="PF00361">
    <property type="entry name" value="Proton_antipo_M"/>
    <property type="match status" value="1"/>
</dbReference>
<keyword evidence="11" id="KW-1185">Reference proteome</keyword>
<evidence type="ECO:0000256" key="8">
    <source>
        <dbReference type="SAM" id="Phobius"/>
    </source>
</evidence>
<evidence type="ECO:0000256" key="5">
    <source>
        <dbReference type="ARBA" id="ARBA00022989"/>
    </source>
</evidence>
<comment type="subcellular location">
    <subcellularLocation>
        <location evidence="1">Cell membrane</location>
        <topology evidence="1">Multi-pass membrane protein</topology>
    </subcellularLocation>
    <subcellularLocation>
        <location evidence="7">Membrane</location>
        <topology evidence="7">Multi-pass membrane protein</topology>
    </subcellularLocation>
</comment>
<keyword evidence="3" id="KW-1003">Cell membrane</keyword>
<dbReference type="InterPro" id="IPR001750">
    <property type="entry name" value="ND/Mrp_TM"/>
</dbReference>
<dbReference type="PANTHER" id="PTHR42703:SF1">
    <property type="entry name" value="NA(+)_H(+) ANTIPORTER SUBUNIT D1"/>
    <property type="match status" value="1"/>
</dbReference>
<evidence type="ECO:0000256" key="6">
    <source>
        <dbReference type="ARBA" id="ARBA00023136"/>
    </source>
</evidence>
<keyword evidence="5 8" id="KW-1133">Transmembrane helix</keyword>
<comment type="caution">
    <text evidence="10">The sequence shown here is derived from an EMBL/GenBank/DDBJ whole genome shotgun (WGS) entry which is preliminary data.</text>
</comment>
<dbReference type="EMBL" id="JALQCY010000003">
    <property type="protein sequence ID" value="MCK9794069.1"/>
    <property type="molecule type" value="Genomic_DNA"/>
</dbReference>
<evidence type="ECO:0000256" key="7">
    <source>
        <dbReference type="RuleBase" id="RU000320"/>
    </source>
</evidence>
<dbReference type="InterPro" id="IPR050586">
    <property type="entry name" value="CPA3_Na-H_Antiporter_D"/>
</dbReference>
<feature type="transmembrane region" description="Helical" evidence="8">
    <location>
        <begin position="459"/>
        <end position="481"/>
    </location>
</feature>
<comment type="similarity">
    <text evidence="2">Belongs to the CPA3 antiporters (TC 2.A.63) subunit D family.</text>
</comment>
<dbReference type="Proteomes" id="UP001651050">
    <property type="component" value="Unassembled WGS sequence"/>
</dbReference>
<feature type="transmembrane region" description="Helical" evidence="8">
    <location>
        <begin position="343"/>
        <end position="366"/>
    </location>
</feature>
<feature type="transmembrane region" description="Helical" evidence="8">
    <location>
        <begin position="250"/>
        <end position="272"/>
    </location>
</feature>
<evidence type="ECO:0000256" key="2">
    <source>
        <dbReference type="ARBA" id="ARBA00005346"/>
    </source>
</evidence>
<feature type="transmembrane region" description="Helical" evidence="8">
    <location>
        <begin position="183"/>
        <end position="203"/>
    </location>
</feature>
<reference evidence="10 11" key="1">
    <citation type="submission" date="2022-02" db="EMBL/GenBank/DDBJ databases">
        <title>The car tank lid bacteriome: a reservoir of bacteria with potential in bioremediation of fuel.</title>
        <authorList>
            <person name="Vidal-Verdu A."/>
            <person name="Gomez-Martinez D."/>
            <person name="Latorre-Perez A."/>
            <person name="Pereto J."/>
            <person name="Porcar M."/>
        </authorList>
    </citation>
    <scope>NUCLEOTIDE SEQUENCE [LARGE SCALE GENOMIC DNA]</scope>
    <source>
        <strain evidence="10 11">4D.3</strain>
    </source>
</reference>
<feature type="transmembrane region" description="Helical" evidence="8">
    <location>
        <begin position="386"/>
        <end position="408"/>
    </location>
</feature>
<keyword evidence="4 7" id="KW-0812">Transmembrane</keyword>
<proteinExistence type="inferred from homology"/>
<name>A0ABT0J3P7_9MICO</name>
<evidence type="ECO:0000256" key="4">
    <source>
        <dbReference type="ARBA" id="ARBA00022692"/>
    </source>
</evidence>
<accession>A0ABT0J3P7</accession>
<feature type="transmembrane region" description="Helical" evidence="8">
    <location>
        <begin position="40"/>
        <end position="61"/>
    </location>
</feature>
<evidence type="ECO:0000313" key="10">
    <source>
        <dbReference type="EMBL" id="MCK9794069.1"/>
    </source>
</evidence>
<feature type="transmembrane region" description="Helical" evidence="8">
    <location>
        <begin position="304"/>
        <end position="322"/>
    </location>
</feature>
<sequence>MTWLLLAALVVPAVVAAVLLVRSSRRPDHGPTRLVRAAPLALVPVVVVDLLGPVGGLALQLDLVGRPLLLFVGVLYAAALALTGRSADARTASRSGLLLVAFVGTAAVLVAADAVTFLAGCVVTTVAAHRLILHPRTAVARRAGRLYLVLAAVSDGVLAVAVGLVVAAGGLRLADAPAAVAEASTGGAVVGLLLLAFGIKAATFPLHGWLPIDEAATSVPAGAVLSGTVVKVGLVGWLRFLPLGHEAMPGWGTVLVVVALVGAFGVLVPGVLTDDPEVSLAYSTVGQMGFLAVVVGVALGAPDLAEACILTAVVYAVHHGMAKGGLIMAVEVWERYGAGRARAVVAGGALVLALAITGAPLGSGAVAKYAAKRAVGEAPLLVDVTAALPFVATVSTLLLVRAAVLLRASGHPGPSAPDGGLWSWVVLAVGGTAGTWALAGLWLPPEKVPGLDAVTVGGALWPVLLGLGVAGVVLGAARAGVLPAWTGTLRIPAGDLVEAVARLVDARTRRDGASIGDSTRKVVPREE</sequence>
<dbReference type="PANTHER" id="PTHR42703">
    <property type="entry name" value="NADH DEHYDROGENASE"/>
    <property type="match status" value="1"/>
</dbReference>
<feature type="transmembrane region" description="Helical" evidence="8">
    <location>
        <begin position="99"/>
        <end position="126"/>
    </location>
</feature>
<feature type="transmembrane region" description="Helical" evidence="8">
    <location>
        <begin position="420"/>
        <end position="439"/>
    </location>
</feature>